<evidence type="ECO:0000313" key="4">
    <source>
        <dbReference type="EMBL" id="MBR7674851.1"/>
    </source>
</evidence>
<feature type="chain" id="PRO_5039193619" description="V8-like Glu-specific endopeptidase" evidence="3">
    <location>
        <begin position="29"/>
        <end position="414"/>
    </location>
</feature>
<feature type="signal peptide" evidence="3">
    <location>
        <begin position="1"/>
        <end position="28"/>
    </location>
</feature>
<evidence type="ECO:0000256" key="1">
    <source>
        <dbReference type="ARBA" id="ARBA00022729"/>
    </source>
</evidence>
<name>A0A8T4IRA3_9ACTN</name>
<dbReference type="SUPFAM" id="SSF50494">
    <property type="entry name" value="Trypsin-like serine proteases"/>
    <property type="match status" value="1"/>
</dbReference>
<feature type="compositionally biased region" description="Low complexity" evidence="2">
    <location>
        <begin position="39"/>
        <end position="48"/>
    </location>
</feature>
<dbReference type="PROSITE" id="PS51318">
    <property type="entry name" value="TAT"/>
    <property type="match status" value="1"/>
</dbReference>
<evidence type="ECO:0000313" key="5">
    <source>
        <dbReference type="Proteomes" id="UP000675554"/>
    </source>
</evidence>
<dbReference type="PROSITE" id="PS51257">
    <property type="entry name" value="PROKAR_LIPOPROTEIN"/>
    <property type="match status" value="1"/>
</dbReference>
<gene>
    <name evidence="4" type="ORF">KDA82_17845</name>
</gene>
<dbReference type="PANTHER" id="PTHR15462">
    <property type="entry name" value="SERINE PROTEASE"/>
    <property type="match status" value="1"/>
</dbReference>
<reference evidence="4" key="1">
    <citation type="submission" date="2021-04" db="EMBL/GenBank/DDBJ databases">
        <title>Sequencing of actinobacteria type strains.</title>
        <authorList>
            <person name="Nguyen G.-S."/>
            <person name="Wentzel A."/>
        </authorList>
    </citation>
    <scope>NUCLEOTIDE SEQUENCE</scope>
    <source>
        <strain evidence="4">DSM 42095</strain>
    </source>
</reference>
<dbReference type="InterPro" id="IPR009003">
    <property type="entry name" value="Peptidase_S1_PA"/>
</dbReference>
<dbReference type="Proteomes" id="UP000675554">
    <property type="component" value="Unassembled WGS sequence"/>
</dbReference>
<accession>A0A8T4IRA3</accession>
<dbReference type="InterPro" id="IPR043504">
    <property type="entry name" value="Peptidase_S1_PA_chymotrypsin"/>
</dbReference>
<dbReference type="Gene3D" id="2.40.10.10">
    <property type="entry name" value="Trypsin-like serine proteases"/>
    <property type="match status" value="2"/>
</dbReference>
<feature type="compositionally biased region" description="Basic and acidic residues" evidence="2">
    <location>
        <begin position="122"/>
        <end position="139"/>
    </location>
</feature>
<evidence type="ECO:0000256" key="2">
    <source>
        <dbReference type="SAM" id="MobiDB-lite"/>
    </source>
</evidence>
<evidence type="ECO:0000256" key="3">
    <source>
        <dbReference type="SAM" id="SignalP"/>
    </source>
</evidence>
<organism evidence="4 5">
    <name type="scientific">Streptomyces daliensis</name>
    <dbReference type="NCBI Taxonomy" id="299421"/>
    <lineage>
        <taxon>Bacteria</taxon>
        <taxon>Bacillati</taxon>
        <taxon>Actinomycetota</taxon>
        <taxon>Actinomycetes</taxon>
        <taxon>Kitasatosporales</taxon>
        <taxon>Streptomycetaceae</taxon>
        <taxon>Streptomyces</taxon>
    </lineage>
</organism>
<dbReference type="AlphaFoldDB" id="A0A8T4IRA3"/>
<dbReference type="PANTHER" id="PTHR15462:SF19">
    <property type="entry name" value="PEPTIDASE S1 DOMAIN-CONTAINING PROTEIN"/>
    <property type="match status" value="1"/>
</dbReference>
<sequence length="414" mass="43864">MPPIARSARRRRPALAAAAAVAALVVTATGCGPDEGSADAKASAEAGASTPDKEKREELGLPDKLPEDLPTSLEDLDKWRNGEWKNWDKDQWLREAKDFINPIIEDLWDPDRMKDADENDRADEKDRKVDDSDIDDSRSGGDNGTGEDEGVTDPTPAKIPAKAVKTPYTRGAAPVGKVFMDTPKGSMVCSGTVVKDPGNPGRSNLVATAGHCVHAGKEGGWFRNVVFVPHYNSKGLSNAQLETAQQQDVAPHGVWWAKHAQTTDHWIENGSSMGGGGAPQDFAVMKVQPEDRSGGKSLEETVGEAVSVNFNTPRVKSIPTLTPTGYPAAPPFDGSKMYNCEGKPGRVTLDANQPTMYRVGCTMTGGSSGGGWLSPSGSQLLSVTSIGPVTGGWLAGPRLGTEAKGVYTAVSKKN</sequence>
<feature type="region of interest" description="Disordered" evidence="2">
    <location>
        <begin position="29"/>
        <end position="87"/>
    </location>
</feature>
<evidence type="ECO:0008006" key="6">
    <source>
        <dbReference type="Google" id="ProtNLM"/>
    </source>
</evidence>
<proteinExistence type="predicted"/>
<dbReference type="EMBL" id="JAGSMN010000394">
    <property type="protein sequence ID" value="MBR7674851.1"/>
    <property type="molecule type" value="Genomic_DNA"/>
</dbReference>
<dbReference type="InterPro" id="IPR006311">
    <property type="entry name" value="TAT_signal"/>
</dbReference>
<protein>
    <recommendedName>
        <fullName evidence="6">V8-like Glu-specific endopeptidase</fullName>
    </recommendedName>
</protein>
<keyword evidence="1 3" id="KW-0732">Signal</keyword>
<feature type="region of interest" description="Disordered" evidence="2">
    <location>
        <begin position="111"/>
        <end position="161"/>
    </location>
</feature>
<feature type="compositionally biased region" description="Basic and acidic residues" evidence="2">
    <location>
        <begin position="75"/>
        <end position="87"/>
    </location>
</feature>
<comment type="caution">
    <text evidence="4">The sequence shown here is derived from an EMBL/GenBank/DDBJ whole genome shotgun (WGS) entry which is preliminary data.</text>
</comment>
<keyword evidence="5" id="KW-1185">Reference proteome</keyword>
<dbReference type="InterPro" id="IPR050966">
    <property type="entry name" value="Glutamyl_endopeptidase"/>
</dbReference>
<feature type="compositionally biased region" description="Basic and acidic residues" evidence="2">
    <location>
        <begin position="51"/>
        <end position="67"/>
    </location>
</feature>